<accession>A0ACB9QE78</accession>
<protein>
    <submittedName>
        <fullName evidence="1">Uncharacterized protein</fullName>
    </submittedName>
</protein>
<sequence>MGCRILGMGREFWSMKNDAWRGVTLHIALTGKLVLVCDYVMFSMEETYKLDKFNTLVKIKDFCERYQPLSTRLSPSVKVEDLVSVRLDVEETGEGKLYDSIGKAVGLLEHDLESCFGYF</sequence>
<evidence type="ECO:0000313" key="2">
    <source>
        <dbReference type="Proteomes" id="UP001057402"/>
    </source>
</evidence>
<dbReference type="Proteomes" id="UP001057402">
    <property type="component" value="Chromosome 6"/>
</dbReference>
<proteinExistence type="predicted"/>
<evidence type="ECO:0000313" key="1">
    <source>
        <dbReference type="EMBL" id="KAI4364978.1"/>
    </source>
</evidence>
<gene>
    <name evidence="1" type="ORF">MLD38_021007</name>
</gene>
<reference evidence="2" key="1">
    <citation type="journal article" date="2023" name="Front. Plant Sci.">
        <title>Chromosomal-level genome assembly of Melastoma candidum provides insights into trichome evolution.</title>
        <authorList>
            <person name="Zhong Y."/>
            <person name="Wu W."/>
            <person name="Sun C."/>
            <person name="Zou P."/>
            <person name="Liu Y."/>
            <person name="Dai S."/>
            <person name="Zhou R."/>
        </authorList>
    </citation>
    <scope>NUCLEOTIDE SEQUENCE [LARGE SCALE GENOMIC DNA]</scope>
</reference>
<dbReference type="EMBL" id="CM042885">
    <property type="protein sequence ID" value="KAI4364978.1"/>
    <property type="molecule type" value="Genomic_DNA"/>
</dbReference>
<comment type="caution">
    <text evidence="1">The sequence shown here is derived from an EMBL/GenBank/DDBJ whole genome shotgun (WGS) entry which is preliminary data.</text>
</comment>
<organism evidence="1 2">
    <name type="scientific">Melastoma candidum</name>
    <dbReference type="NCBI Taxonomy" id="119954"/>
    <lineage>
        <taxon>Eukaryota</taxon>
        <taxon>Viridiplantae</taxon>
        <taxon>Streptophyta</taxon>
        <taxon>Embryophyta</taxon>
        <taxon>Tracheophyta</taxon>
        <taxon>Spermatophyta</taxon>
        <taxon>Magnoliopsida</taxon>
        <taxon>eudicotyledons</taxon>
        <taxon>Gunneridae</taxon>
        <taxon>Pentapetalae</taxon>
        <taxon>rosids</taxon>
        <taxon>malvids</taxon>
        <taxon>Myrtales</taxon>
        <taxon>Melastomataceae</taxon>
        <taxon>Melastomatoideae</taxon>
        <taxon>Melastomateae</taxon>
        <taxon>Melastoma</taxon>
    </lineage>
</organism>
<name>A0ACB9QE78_9MYRT</name>
<keyword evidence="2" id="KW-1185">Reference proteome</keyword>